<sequence length="67" mass="7848">MKSAIDAKMLECRYEQAFDQMDLPLKFFNSHIELERSTCTLSSFKSRPQTAIPQTVSRYSMLNLHDF</sequence>
<protein>
    <submittedName>
        <fullName evidence="1">Uncharacterized protein</fullName>
    </submittedName>
</protein>
<proteinExistence type="predicted"/>
<evidence type="ECO:0000313" key="2">
    <source>
        <dbReference type="Proteomes" id="UP000316095"/>
    </source>
</evidence>
<organism evidence="1 2">
    <name type="scientific">Rubinisphaera italica</name>
    <dbReference type="NCBI Taxonomy" id="2527969"/>
    <lineage>
        <taxon>Bacteria</taxon>
        <taxon>Pseudomonadati</taxon>
        <taxon>Planctomycetota</taxon>
        <taxon>Planctomycetia</taxon>
        <taxon>Planctomycetales</taxon>
        <taxon>Planctomycetaceae</taxon>
        <taxon>Rubinisphaera</taxon>
    </lineage>
</organism>
<reference evidence="1 2" key="1">
    <citation type="submission" date="2019-02" db="EMBL/GenBank/DDBJ databases">
        <title>Deep-cultivation of Planctomycetes and their phenomic and genomic characterization uncovers novel biology.</title>
        <authorList>
            <person name="Wiegand S."/>
            <person name="Jogler M."/>
            <person name="Boedeker C."/>
            <person name="Pinto D."/>
            <person name="Vollmers J."/>
            <person name="Rivas-Marin E."/>
            <person name="Kohn T."/>
            <person name="Peeters S.H."/>
            <person name="Heuer A."/>
            <person name="Rast P."/>
            <person name="Oberbeckmann S."/>
            <person name="Bunk B."/>
            <person name="Jeske O."/>
            <person name="Meyerdierks A."/>
            <person name="Storesund J.E."/>
            <person name="Kallscheuer N."/>
            <person name="Luecker S."/>
            <person name="Lage O.M."/>
            <person name="Pohl T."/>
            <person name="Merkel B.J."/>
            <person name="Hornburger P."/>
            <person name="Mueller R.-W."/>
            <person name="Bruemmer F."/>
            <person name="Labrenz M."/>
            <person name="Spormann A.M."/>
            <person name="Op Den Camp H."/>
            <person name="Overmann J."/>
            <person name="Amann R."/>
            <person name="Jetten M.S.M."/>
            <person name="Mascher T."/>
            <person name="Medema M.H."/>
            <person name="Devos D.P."/>
            <person name="Kaster A.-K."/>
            <person name="Ovreas L."/>
            <person name="Rohde M."/>
            <person name="Galperin M.Y."/>
            <person name="Jogler C."/>
        </authorList>
    </citation>
    <scope>NUCLEOTIDE SEQUENCE [LARGE SCALE GENOMIC DNA]</scope>
    <source>
        <strain evidence="1 2">Pan54</strain>
    </source>
</reference>
<comment type="caution">
    <text evidence="1">The sequence shown here is derived from an EMBL/GenBank/DDBJ whole genome shotgun (WGS) entry which is preliminary data.</text>
</comment>
<name>A0A5C5XE04_9PLAN</name>
<dbReference type="EMBL" id="SJPG01000001">
    <property type="protein sequence ID" value="TWT60355.1"/>
    <property type="molecule type" value="Genomic_DNA"/>
</dbReference>
<accession>A0A5C5XE04</accession>
<gene>
    <name evidence="1" type="ORF">Pan54_10690</name>
</gene>
<keyword evidence="2" id="KW-1185">Reference proteome</keyword>
<evidence type="ECO:0000313" key="1">
    <source>
        <dbReference type="EMBL" id="TWT60355.1"/>
    </source>
</evidence>
<dbReference type="Proteomes" id="UP000316095">
    <property type="component" value="Unassembled WGS sequence"/>
</dbReference>
<dbReference type="AlphaFoldDB" id="A0A5C5XE04"/>